<keyword evidence="6" id="KW-0411">Iron-sulfur</keyword>
<dbReference type="GO" id="GO:0003824">
    <property type="term" value="F:catalytic activity"/>
    <property type="evidence" value="ECO:0007669"/>
    <property type="project" value="InterPro"/>
</dbReference>
<evidence type="ECO:0000259" key="7">
    <source>
        <dbReference type="PROSITE" id="PS51918"/>
    </source>
</evidence>
<gene>
    <name evidence="8" type="ORF">BLW93_04870</name>
</gene>
<feature type="domain" description="Radical SAM core" evidence="7">
    <location>
        <begin position="15"/>
        <end position="256"/>
    </location>
</feature>
<accession>A0A1R1MKZ2</accession>
<evidence type="ECO:0000256" key="5">
    <source>
        <dbReference type="ARBA" id="ARBA00023004"/>
    </source>
</evidence>
<evidence type="ECO:0000256" key="6">
    <source>
        <dbReference type="ARBA" id="ARBA00023014"/>
    </source>
</evidence>
<dbReference type="Pfam" id="PF04055">
    <property type="entry name" value="Radical_SAM"/>
    <property type="match status" value="1"/>
</dbReference>
<protein>
    <submittedName>
        <fullName evidence="8">TIGR01212 family radical SAM protein</fullName>
    </submittedName>
</protein>
<comment type="caution">
    <text evidence="8">The sequence shown here is derived from an EMBL/GenBank/DDBJ whole genome shotgun (WGS) entry which is preliminary data.</text>
</comment>
<dbReference type="InterPro" id="IPR058240">
    <property type="entry name" value="rSAM_sf"/>
</dbReference>
<dbReference type="SFLD" id="SFLDG01086">
    <property type="entry name" value="elongater_protein-like"/>
    <property type="match status" value="1"/>
</dbReference>
<keyword evidence="3" id="KW-0949">S-adenosyl-L-methionine</keyword>
<dbReference type="NCBIfam" id="TIGR01212">
    <property type="entry name" value="TIGR01212 family radical SAM protein"/>
    <property type="match status" value="1"/>
</dbReference>
<dbReference type="PROSITE" id="PS51918">
    <property type="entry name" value="RADICAL_SAM"/>
    <property type="match status" value="1"/>
</dbReference>
<dbReference type="InterPro" id="IPR007197">
    <property type="entry name" value="rSAM"/>
</dbReference>
<name>A0A1R1MKZ2_9BACT</name>
<evidence type="ECO:0000256" key="4">
    <source>
        <dbReference type="ARBA" id="ARBA00022723"/>
    </source>
</evidence>
<dbReference type="CDD" id="cd01335">
    <property type="entry name" value="Radical_SAM"/>
    <property type="match status" value="1"/>
</dbReference>
<dbReference type="Proteomes" id="UP000187408">
    <property type="component" value="Unassembled WGS sequence"/>
</dbReference>
<dbReference type="InterPro" id="IPR005911">
    <property type="entry name" value="YhcC-like"/>
</dbReference>
<evidence type="ECO:0000256" key="3">
    <source>
        <dbReference type="ARBA" id="ARBA00022691"/>
    </source>
</evidence>
<dbReference type="SFLD" id="SFLDG01091">
    <property type="entry name" value="uncharacterized_CHP01210-like"/>
    <property type="match status" value="1"/>
</dbReference>
<dbReference type="STRING" id="1914305.BLW93_04870"/>
<dbReference type="SMART" id="SM00729">
    <property type="entry name" value="Elp3"/>
    <property type="match status" value="1"/>
</dbReference>
<keyword evidence="5" id="KW-0408">Iron</keyword>
<dbReference type="Pfam" id="PF16199">
    <property type="entry name" value="Radical_SAM_C"/>
    <property type="match status" value="1"/>
</dbReference>
<evidence type="ECO:0000256" key="1">
    <source>
        <dbReference type="ARBA" id="ARBA00001966"/>
    </source>
</evidence>
<dbReference type="PANTHER" id="PTHR11135">
    <property type="entry name" value="HISTONE ACETYLTRANSFERASE-RELATED"/>
    <property type="match status" value="1"/>
</dbReference>
<sequence length="306" mass="35616">MEVRFKTFSSYLKSIFGERVYRVTVDAGFTCPNRDGTKGIEGCIYCYAGSEYDKDKRKLSVEEQIALGIERIGRRYKAKKFLVYFQAFTNTYAPVEKLKSVYDKIKKFPEVVGLIVGTRPDVVSEEVLELINGYTDDYLVWIEYGLESPHFKSLEWMKRGHGFSDFLNAYLVTRKYKKINICSHIILGIPGESKKEMLETADILAALRMDGVKIHPLHVIKNTPLAEIYEKESFSILSEDEYVDFVVDFIERLYPETVVQRITGEVPSDLLIAPHYCDRREKSRLIQKIRNRFIERNTYQGKAFRF</sequence>
<dbReference type="Gene3D" id="3.80.30.20">
    <property type="entry name" value="tm_1862 like domain"/>
    <property type="match status" value="1"/>
</dbReference>
<dbReference type="EMBL" id="MOEN01000015">
    <property type="protein sequence ID" value="OMH40472.1"/>
    <property type="molecule type" value="Genomic_DNA"/>
</dbReference>
<reference evidence="8 9" key="1">
    <citation type="submission" date="2016-10" db="EMBL/GenBank/DDBJ databases">
        <title>Genome sequence of a sulfur-reducing bacterium Desulfurobacterium indicum K6013.</title>
        <authorList>
            <person name="Cao J."/>
            <person name="Shao Z."/>
            <person name="Alain K."/>
            <person name="Jebbar M."/>
        </authorList>
    </citation>
    <scope>NUCLEOTIDE SEQUENCE [LARGE SCALE GENOMIC DNA]</scope>
    <source>
        <strain evidence="8 9">K6013</strain>
    </source>
</reference>
<dbReference type="RefSeq" id="WP_076712984.1">
    <property type="nucleotide sequence ID" value="NZ_MOEN01000015.1"/>
</dbReference>
<dbReference type="SUPFAM" id="SSF102114">
    <property type="entry name" value="Radical SAM enzymes"/>
    <property type="match status" value="1"/>
</dbReference>
<dbReference type="PANTHER" id="PTHR11135:SF1">
    <property type="entry name" value="PROTEIN YHCC"/>
    <property type="match status" value="1"/>
</dbReference>
<dbReference type="GO" id="GO:0046872">
    <property type="term" value="F:metal ion binding"/>
    <property type="evidence" value="ECO:0007669"/>
    <property type="project" value="UniProtKB-KW"/>
</dbReference>
<dbReference type="InterPro" id="IPR023404">
    <property type="entry name" value="rSAM_horseshoe"/>
</dbReference>
<keyword evidence="9" id="KW-1185">Reference proteome</keyword>
<keyword evidence="4" id="KW-0479">Metal-binding</keyword>
<dbReference type="SFLD" id="SFLDS00029">
    <property type="entry name" value="Radical_SAM"/>
    <property type="match status" value="1"/>
</dbReference>
<dbReference type="InterPro" id="IPR039661">
    <property type="entry name" value="ELP3"/>
</dbReference>
<evidence type="ECO:0000313" key="9">
    <source>
        <dbReference type="Proteomes" id="UP000187408"/>
    </source>
</evidence>
<proteinExistence type="predicted"/>
<evidence type="ECO:0000256" key="2">
    <source>
        <dbReference type="ARBA" id="ARBA00022485"/>
    </source>
</evidence>
<comment type="cofactor">
    <cofactor evidence="1">
        <name>[4Fe-4S] cluster</name>
        <dbReference type="ChEBI" id="CHEBI:49883"/>
    </cofactor>
</comment>
<dbReference type="InterPro" id="IPR032432">
    <property type="entry name" value="Radical_SAM_C"/>
</dbReference>
<dbReference type="GO" id="GO:0051539">
    <property type="term" value="F:4 iron, 4 sulfur cluster binding"/>
    <property type="evidence" value="ECO:0007669"/>
    <property type="project" value="UniProtKB-KW"/>
</dbReference>
<evidence type="ECO:0000313" key="8">
    <source>
        <dbReference type="EMBL" id="OMH40472.1"/>
    </source>
</evidence>
<dbReference type="AlphaFoldDB" id="A0A1R1MKZ2"/>
<dbReference type="OrthoDB" id="9801689at2"/>
<organism evidence="8 9">
    <name type="scientific">Desulfurobacterium indicum</name>
    <dbReference type="NCBI Taxonomy" id="1914305"/>
    <lineage>
        <taxon>Bacteria</taxon>
        <taxon>Pseudomonadati</taxon>
        <taxon>Aquificota</taxon>
        <taxon>Aquificia</taxon>
        <taxon>Desulfurobacteriales</taxon>
        <taxon>Desulfurobacteriaceae</taxon>
        <taxon>Desulfurobacterium</taxon>
    </lineage>
</organism>
<dbReference type="InterPro" id="IPR006638">
    <property type="entry name" value="Elp3/MiaA/NifB-like_rSAM"/>
</dbReference>
<keyword evidence="2" id="KW-0004">4Fe-4S</keyword>